<reference evidence="2 3" key="1">
    <citation type="journal article" date="2018" name="Nat. Ecol. Evol.">
        <title>Shark genomes provide insights into elasmobranch evolution and the origin of vertebrates.</title>
        <authorList>
            <person name="Hara Y"/>
            <person name="Yamaguchi K"/>
            <person name="Onimaru K"/>
            <person name="Kadota M"/>
            <person name="Koyanagi M"/>
            <person name="Keeley SD"/>
            <person name="Tatsumi K"/>
            <person name="Tanaka K"/>
            <person name="Motone F"/>
            <person name="Kageyama Y"/>
            <person name="Nozu R"/>
            <person name="Adachi N"/>
            <person name="Nishimura O"/>
            <person name="Nakagawa R"/>
            <person name="Tanegashima C"/>
            <person name="Kiyatake I"/>
            <person name="Matsumoto R"/>
            <person name="Murakumo K"/>
            <person name="Nishida K"/>
            <person name="Terakita A"/>
            <person name="Kuratani S"/>
            <person name="Sato K"/>
            <person name="Hyodo S Kuraku.S."/>
        </authorList>
    </citation>
    <scope>NUCLEOTIDE SEQUENCE [LARGE SCALE GENOMIC DNA]</scope>
</reference>
<keyword evidence="3" id="KW-1185">Reference proteome</keyword>
<gene>
    <name evidence="2" type="ORF">scyTo_0011957</name>
</gene>
<sequence>MDLILTSYVKEVTNPVATQCTELPEHSRYCPEVKNHHRKTKKSKEAANAQKVTKKAHTKGKESKKHGKRKADLRTSAPDLCRGGSLTFDPYQTTSQRDFIYRPGSVPDQLRTGSSNGYTFPFQLHEPIGNTTYKNDYAWNTSSSQQPMPRGMSAQHKDDAIQKCKCLLLWKLLLEDPEAYHRVKTCFMKSLSSEDMQKVRACQFDTIYRQDYLGVQQESLKCPPCLPNIRRPDEQSPPFTDKQHRSRKQTQKPGTAVCTTRYGSNKHWDIAAKGIVPSVTQAHIRNQESRKQPTTYAREYGNFNLDFSKILKSLEPKAMQSYLASLPIKDQEVMLQFLGNMATGSKTN</sequence>
<proteinExistence type="predicted"/>
<dbReference type="GO" id="GO:0005737">
    <property type="term" value="C:cytoplasm"/>
    <property type="evidence" value="ECO:0007669"/>
    <property type="project" value="TreeGrafter"/>
</dbReference>
<evidence type="ECO:0000256" key="1">
    <source>
        <dbReference type="SAM" id="MobiDB-lite"/>
    </source>
</evidence>
<dbReference type="OMA" id="FESFMVW"/>
<dbReference type="AlphaFoldDB" id="A0A401NZ17"/>
<feature type="region of interest" description="Disordered" evidence="1">
    <location>
        <begin position="224"/>
        <end position="255"/>
    </location>
</feature>
<dbReference type="OrthoDB" id="5984625at2759"/>
<feature type="region of interest" description="Disordered" evidence="1">
    <location>
        <begin position="33"/>
        <end position="78"/>
    </location>
</feature>
<dbReference type="InterPro" id="IPR043460">
    <property type="entry name" value="MEDAG/TEX26"/>
</dbReference>
<dbReference type="STRING" id="75743.A0A401NZ17"/>
<organism evidence="2 3">
    <name type="scientific">Scyliorhinus torazame</name>
    <name type="common">Cloudy catshark</name>
    <name type="synonym">Catulus torazame</name>
    <dbReference type="NCBI Taxonomy" id="75743"/>
    <lineage>
        <taxon>Eukaryota</taxon>
        <taxon>Metazoa</taxon>
        <taxon>Chordata</taxon>
        <taxon>Craniata</taxon>
        <taxon>Vertebrata</taxon>
        <taxon>Chondrichthyes</taxon>
        <taxon>Elasmobranchii</taxon>
        <taxon>Galeomorphii</taxon>
        <taxon>Galeoidea</taxon>
        <taxon>Carcharhiniformes</taxon>
        <taxon>Scyliorhinidae</taxon>
        <taxon>Scyliorhinus</taxon>
    </lineage>
</organism>
<dbReference type="EMBL" id="BFAA01005630">
    <property type="protein sequence ID" value="GCB66111.1"/>
    <property type="molecule type" value="Genomic_DNA"/>
</dbReference>
<dbReference type="PANTHER" id="PTHR33769">
    <property type="entry name" value="TESTIS-EXPRESSED PROTEIN 26 ISOFORM X3"/>
    <property type="match status" value="1"/>
</dbReference>
<dbReference type="PANTHER" id="PTHR33769:SF2">
    <property type="entry name" value="TESTIS-EXPRESSED PROTEIN 26"/>
    <property type="match status" value="1"/>
</dbReference>
<feature type="compositionally biased region" description="Basic residues" evidence="1">
    <location>
        <begin position="52"/>
        <end position="71"/>
    </location>
</feature>
<evidence type="ECO:0000313" key="2">
    <source>
        <dbReference type="EMBL" id="GCB66111.1"/>
    </source>
</evidence>
<evidence type="ECO:0000313" key="3">
    <source>
        <dbReference type="Proteomes" id="UP000288216"/>
    </source>
</evidence>
<accession>A0A401NZ17</accession>
<name>A0A401NZ17_SCYTO</name>
<dbReference type="Proteomes" id="UP000288216">
    <property type="component" value="Unassembled WGS sequence"/>
</dbReference>
<protein>
    <submittedName>
        <fullName evidence="2">Uncharacterized protein</fullName>
    </submittedName>
</protein>
<comment type="caution">
    <text evidence="2">The sequence shown here is derived from an EMBL/GenBank/DDBJ whole genome shotgun (WGS) entry which is preliminary data.</text>
</comment>